<dbReference type="Proteomes" id="UP000008311">
    <property type="component" value="Unassembled WGS sequence"/>
</dbReference>
<evidence type="ECO:0000313" key="2">
    <source>
        <dbReference type="Proteomes" id="UP000008311"/>
    </source>
</evidence>
<name>B9RVC8_RICCO</name>
<sequence length="51" mass="5480">MVGGELDHTACDGAALHFSATTATSFCMISLEGRRRSATTSLFCFETCLDF</sequence>
<protein>
    <submittedName>
        <fullName evidence="1">Uncharacterized protein</fullName>
    </submittedName>
</protein>
<dbReference type="InParanoid" id="B9RVC8"/>
<dbReference type="AlphaFoldDB" id="B9RVC8"/>
<dbReference type="EMBL" id="EQ973818">
    <property type="protein sequence ID" value="EEF44861.1"/>
    <property type="molecule type" value="Genomic_DNA"/>
</dbReference>
<reference evidence="2" key="1">
    <citation type="journal article" date="2010" name="Nat. Biotechnol.">
        <title>Draft genome sequence of the oilseed species Ricinus communis.</title>
        <authorList>
            <person name="Chan A.P."/>
            <person name="Crabtree J."/>
            <person name="Zhao Q."/>
            <person name="Lorenzi H."/>
            <person name="Orvis J."/>
            <person name="Puiu D."/>
            <person name="Melake-Berhan A."/>
            <person name="Jones K.M."/>
            <person name="Redman J."/>
            <person name="Chen G."/>
            <person name="Cahoon E.B."/>
            <person name="Gedil M."/>
            <person name="Stanke M."/>
            <person name="Haas B.J."/>
            <person name="Wortman J.R."/>
            <person name="Fraser-Liggett C.M."/>
            <person name="Ravel J."/>
            <person name="Rabinowicz P.D."/>
        </authorList>
    </citation>
    <scope>NUCLEOTIDE SEQUENCE [LARGE SCALE GENOMIC DNA]</scope>
    <source>
        <strain evidence="2">cv. Hale</strain>
    </source>
</reference>
<organism evidence="1 2">
    <name type="scientific">Ricinus communis</name>
    <name type="common">Castor bean</name>
    <dbReference type="NCBI Taxonomy" id="3988"/>
    <lineage>
        <taxon>Eukaryota</taxon>
        <taxon>Viridiplantae</taxon>
        <taxon>Streptophyta</taxon>
        <taxon>Embryophyta</taxon>
        <taxon>Tracheophyta</taxon>
        <taxon>Spermatophyta</taxon>
        <taxon>Magnoliopsida</taxon>
        <taxon>eudicotyledons</taxon>
        <taxon>Gunneridae</taxon>
        <taxon>Pentapetalae</taxon>
        <taxon>rosids</taxon>
        <taxon>fabids</taxon>
        <taxon>Malpighiales</taxon>
        <taxon>Euphorbiaceae</taxon>
        <taxon>Acalyphoideae</taxon>
        <taxon>Acalypheae</taxon>
        <taxon>Ricinus</taxon>
    </lineage>
</organism>
<evidence type="ECO:0000313" key="1">
    <source>
        <dbReference type="EMBL" id="EEF44861.1"/>
    </source>
</evidence>
<proteinExistence type="predicted"/>
<keyword evidence="2" id="KW-1185">Reference proteome</keyword>
<gene>
    <name evidence="1" type="ORF">RCOM_0902170</name>
</gene>
<accession>B9RVC8</accession>